<dbReference type="Proteomes" id="UP000274695">
    <property type="component" value="Unassembled WGS sequence"/>
</dbReference>
<protein>
    <submittedName>
        <fullName evidence="3">DUF4212 domain-containing protein</fullName>
    </submittedName>
</protein>
<feature type="transmembrane region" description="Helical" evidence="1">
    <location>
        <begin position="20"/>
        <end position="42"/>
    </location>
</feature>
<comment type="caution">
    <text evidence="3">The sequence shown here is derived from an EMBL/GenBank/DDBJ whole genome shotgun (WGS) entry which is preliminary data.</text>
</comment>
<name>A0ABX9VZP9_9GAMM</name>
<proteinExistence type="predicted"/>
<accession>A0ABX9VZP9</accession>
<evidence type="ECO:0000259" key="2">
    <source>
        <dbReference type="Pfam" id="PF13937"/>
    </source>
</evidence>
<keyword evidence="4" id="KW-1185">Reference proteome</keyword>
<evidence type="ECO:0000313" key="3">
    <source>
        <dbReference type="EMBL" id="RNL60061.1"/>
    </source>
</evidence>
<organism evidence="3 4">
    <name type="scientific">Zhongshania marina</name>
    <dbReference type="NCBI Taxonomy" id="2304603"/>
    <lineage>
        <taxon>Bacteria</taxon>
        <taxon>Pseudomonadati</taxon>
        <taxon>Pseudomonadota</taxon>
        <taxon>Gammaproteobacteria</taxon>
        <taxon>Cellvibrionales</taxon>
        <taxon>Spongiibacteraceae</taxon>
        <taxon>Zhongshania</taxon>
    </lineage>
</organism>
<evidence type="ECO:0000256" key="1">
    <source>
        <dbReference type="SAM" id="Phobius"/>
    </source>
</evidence>
<dbReference type="InterPro" id="IPR019886">
    <property type="entry name" value="Na_symporter_ssu"/>
</dbReference>
<sequence length="88" mass="10497">MAFHSKELAKAYWRENLKLLLSLLFIWALVSFGFGILLVDVLNQIRFFGFKLGFWFAQQGAIYTFVVLIFVYVYKMNRLDEKYDVQED</sequence>
<evidence type="ECO:0000313" key="4">
    <source>
        <dbReference type="Proteomes" id="UP000274695"/>
    </source>
</evidence>
<dbReference type="Pfam" id="PF13937">
    <property type="entry name" value="DUF4212"/>
    <property type="match status" value="1"/>
</dbReference>
<keyword evidence="1" id="KW-1133">Transmembrane helix</keyword>
<feature type="transmembrane region" description="Helical" evidence="1">
    <location>
        <begin position="54"/>
        <end position="74"/>
    </location>
</feature>
<keyword evidence="1" id="KW-0812">Transmembrane</keyword>
<dbReference type="NCBIfam" id="TIGR03647">
    <property type="entry name" value="Na_symport_sm"/>
    <property type="match status" value="1"/>
</dbReference>
<dbReference type="RefSeq" id="WP_123183160.1">
    <property type="nucleotide sequence ID" value="NZ_RHGB01000017.1"/>
</dbReference>
<gene>
    <name evidence="3" type="ORF">D0911_14610</name>
</gene>
<keyword evidence="1" id="KW-0472">Membrane</keyword>
<reference evidence="3 4" key="1">
    <citation type="submission" date="2018-10" db="EMBL/GenBank/DDBJ databases">
        <title>Draft genome sequence of Zhongshania sp. DSW25-10.</title>
        <authorList>
            <person name="Oh J."/>
        </authorList>
    </citation>
    <scope>NUCLEOTIDE SEQUENCE [LARGE SCALE GENOMIC DNA]</scope>
    <source>
        <strain evidence="3 4">DSW25-10</strain>
    </source>
</reference>
<feature type="domain" description="Sodium symporter small subunit" evidence="2">
    <location>
        <begin position="9"/>
        <end position="85"/>
    </location>
</feature>
<dbReference type="EMBL" id="RHGB01000017">
    <property type="protein sequence ID" value="RNL60061.1"/>
    <property type="molecule type" value="Genomic_DNA"/>
</dbReference>